<dbReference type="InterPro" id="IPR011765">
    <property type="entry name" value="Pept_M16_N"/>
</dbReference>
<gene>
    <name evidence="4" type="ORF">MNBD_GAMMA17-374</name>
</gene>
<proteinExistence type="inferred from homology"/>
<name>A0A3B0ZT53_9ZZZZ</name>
<evidence type="ECO:0000313" key="4">
    <source>
        <dbReference type="EMBL" id="VAW90527.1"/>
    </source>
</evidence>
<dbReference type="Pfam" id="PF05193">
    <property type="entry name" value="Peptidase_M16_C"/>
    <property type="match status" value="1"/>
</dbReference>
<dbReference type="GO" id="GO:0006508">
    <property type="term" value="P:proteolysis"/>
    <property type="evidence" value="ECO:0007669"/>
    <property type="project" value="InterPro"/>
</dbReference>
<dbReference type="InterPro" id="IPR011249">
    <property type="entry name" value="Metalloenz_LuxS/M16"/>
</dbReference>
<organism evidence="4">
    <name type="scientific">hydrothermal vent metagenome</name>
    <dbReference type="NCBI Taxonomy" id="652676"/>
    <lineage>
        <taxon>unclassified sequences</taxon>
        <taxon>metagenomes</taxon>
        <taxon>ecological metagenomes</taxon>
    </lineage>
</organism>
<reference evidence="4" key="1">
    <citation type="submission" date="2018-06" db="EMBL/GenBank/DDBJ databases">
        <authorList>
            <person name="Zhirakovskaya E."/>
        </authorList>
    </citation>
    <scope>NUCLEOTIDE SEQUENCE</scope>
</reference>
<accession>A0A3B0ZT53</accession>
<dbReference type="SUPFAM" id="SSF63411">
    <property type="entry name" value="LuxS/MPP-like metallohydrolase"/>
    <property type="match status" value="2"/>
</dbReference>
<dbReference type="GO" id="GO:0004222">
    <property type="term" value="F:metalloendopeptidase activity"/>
    <property type="evidence" value="ECO:0007669"/>
    <property type="project" value="InterPro"/>
</dbReference>
<dbReference type="PANTHER" id="PTHR11851:SF49">
    <property type="entry name" value="MITOCHONDRIAL-PROCESSING PEPTIDASE SUBUNIT ALPHA"/>
    <property type="match status" value="1"/>
</dbReference>
<dbReference type="PANTHER" id="PTHR11851">
    <property type="entry name" value="METALLOPROTEASE"/>
    <property type="match status" value="1"/>
</dbReference>
<dbReference type="GO" id="GO:0046872">
    <property type="term" value="F:metal ion binding"/>
    <property type="evidence" value="ECO:0007669"/>
    <property type="project" value="InterPro"/>
</dbReference>
<evidence type="ECO:0000256" key="1">
    <source>
        <dbReference type="ARBA" id="ARBA00007261"/>
    </source>
</evidence>
<evidence type="ECO:0000259" key="2">
    <source>
        <dbReference type="Pfam" id="PF00675"/>
    </source>
</evidence>
<sequence length="458" mass="51766">MLKKSLVALCASLISVTVWAGNNPAVHEYTLDNGLKVIIKEDHRAPVVISQVWYKVGSSYEHNGITGVSHVLEHMMFKGTEKHAPGEFSRIISENGGSQNAFTGRDYTAYFQTLEKSRLEVSFEMEADRMRNLKLLDDEFAKEVQVVMEERRLRTEDNPKSLTYEQFASTAFMNNPYGNPVIGWMNDLENMNNDDLRKWYEMWYAPNNATLVVVGDVNADEVYQMAKKYYGVHQRGEVATTKPRIEAAQKGEKRVLVKAPAELPYLMMGYKVPTLTPEDSWEPYALEVLAAVLDGGKGARFEKLLVREKQIAANIGTSYGMTGLHNDLLSFSGTPAQGQTVETLELAIREQVQRLHHELASEEELARIKAQVVAADVYQRDSIYYQAMQIGILETVGLSWKILDDYVERIRAITPEQIQQVARRYLIDDNLTIATLIPQPLDLKTVKRRMSTGGGHGR</sequence>
<protein>
    <submittedName>
        <fullName evidence="4">FIG015547: peptidase, M16 family</fullName>
    </submittedName>
</protein>
<feature type="domain" description="Peptidase M16 C-terminal" evidence="3">
    <location>
        <begin position="191"/>
        <end position="371"/>
    </location>
</feature>
<dbReference type="InterPro" id="IPR050361">
    <property type="entry name" value="MPP/UQCRC_Complex"/>
</dbReference>
<dbReference type="Gene3D" id="3.30.830.10">
    <property type="entry name" value="Metalloenzyme, LuxS/M16 peptidase-like"/>
    <property type="match status" value="2"/>
</dbReference>
<dbReference type="PROSITE" id="PS00143">
    <property type="entry name" value="INSULINASE"/>
    <property type="match status" value="1"/>
</dbReference>
<dbReference type="InterPro" id="IPR007863">
    <property type="entry name" value="Peptidase_M16_C"/>
</dbReference>
<feature type="domain" description="Peptidase M16 N-terminal" evidence="2">
    <location>
        <begin position="36"/>
        <end position="182"/>
    </location>
</feature>
<dbReference type="InterPro" id="IPR001431">
    <property type="entry name" value="Pept_M16_Zn_BS"/>
</dbReference>
<dbReference type="EMBL" id="UOFQ01000205">
    <property type="protein sequence ID" value="VAW90527.1"/>
    <property type="molecule type" value="Genomic_DNA"/>
</dbReference>
<comment type="similarity">
    <text evidence="1">Belongs to the peptidase M16 family.</text>
</comment>
<evidence type="ECO:0000259" key="3">
    <source>
        <dbReference type="Pfam" id="PF05193"/>
    </source>
</evidence>
<dbReference type="Pfam" id="PF00675">
    <property type="entry name" value="Peptidase_M16"/>
    <property type="match status" value="1"/>
</dbReference>
<dbReference type="AlphaFoldDB" id="A0A3B0ZT53"/>